<dbReference type="CDD" id="cd04730">
    <property type="entry name" value="NPD_like"/>
    <property type="match status" value="1"/>
</dbReference>
<dbReference type="AlphaFoldDB" id="A0A3B0VUP9"/>
<protein>
    <submittedName>
        <fullName evidence="4">Enoyl-[acyl-carrier-protein] reductase [FMN]</fullName>
        <ecNumber evidence="4">1.3.1.9</ecNumber>
    </submittedName>
</protein>
<name>A0A3B0VUP9_9ZZZZ</name>
<dbReference type="Gene3D" id="3.20.20.70">
    <property type="entry name" value="Aldolase class I"/>
    <property type="match status" value="1"/>
</dbReference>
<sequence>MKLPELKIGSFTARVPIIQGGMSIRVSTAALAVPVAECGGIGTIGGSAIPVAELQDDIRQAKRSTNGIIAVNIMYAMREFYELVMGSIEAGVDMIITGAGFSRDIFKIGKKHNVPIISIVSSPAFACLAEKLGAAAIIVEAAEAGGHLGTDKKLRDLFPAVRQVITKVPLIAAGGITDGFEMAELMDEYGADGIQIASRFVLSEECAVAPEFKDTFLQAGKDDIVLVQSPVGLPGRAINTPFVQKMARGEDVASKECKFKCLKKCSYKYCIHERLNKARTGNIEEGLVFSGANTYKIKETLPVREIFERFVRDAQSVYREKKSMLSSTSS</sequence>
<dbReference type="GO" id="GO:0018580">
    <property type="term" value="F:nitronate monooxygenase activity"/>
    <property type="evidence" value="ECO:0007669"/>
    <property type="project" value="InterPro"/>
</dbReference>
<dbReference type="EMBL" id="UOEY01000105">
    <property type="protein sequence ID" value="VAW40579.1"/>
    <property type="molecule type" value="Genomic_DNA"/>
</dbReference>
<proteinExistence type="predicted"/>
<keyword evidence="2" id="KW-0288">FMN</keyword>
<dbReference type="SUPFAM" id="SSF51412">
    <property type="entry name" value="Inosine monophosphate dehydrogenase (IMPDH)"/>
    <property type="match status" value="1"/>
</dbReference>
<organism evidence="4">
    <name type="scientific">hydrothermal vent metagenome</name>
    <dbReference type="NCBI Taxonomy" id="652676"/>
    <lineage>
        <taxon>unclassified sequences</taxon>
        <taxon>metagenomes</taxon>
        <taxon>ecological metagenomes</taxon>
    </lineage>
</organism>
<dbReference type="GO" id="GO:0004318">
    <property type="term" value="F:enoyl-[acyl-carrier-protein] reductase (NADH) activity"/>
    <property type="evidence" value="ECO:0007669"/>
    <property type="project" value="UniProtKB-EC"/>
</dbReference>
<evidence type="ECO:0000313" key="4">
    <source>
        <dbReference type="EMBL" id="VAW40579.1"/>
    </source>
</evidence>
<gene>
    <name evidence="4" type="ORF">MNBD_DELTA04-1338</name>
</gene>
<dbReference type="InterPro" id="IPR013785">
    <property type="entry name" value="Aldolase_TIM"/>
</dbReference>
<reference evidence="4" key="1">
    <citation type="submission" date="2018-06" db="EMBL/GenBank/DDBJ databases">
        <authorList>
            <person name="Zhirakovskaya E."/>
        </authorList>
    </citation>
    <scope>NUCLEOTIDE SEQUENCE</scope>
</reference>
<dbReference type="PANTHER" id="PTHR32332:SF18">
    <property type="entry name" value="2-NITROPROPANE DIOXYGENASE"/>
    <property type="match status" value="1"/>
</dbReference>
<keyword evidence="1" id="KW-0285">Flavoprotein</keyword>
<dbReference type="Pfam" id="PF03060">
    <property type="entry name" value="NMO"/>
    <property type="match status" value="1"/>
</dbReference>
<evidence type="ECO:0000256" key="3">
    <source>
        <dbReference type="ARBA" id="ARBA00023002"/>
    </source>
</evidence>
<dbReference type="EC" id="1.3.1.9" evidence="4"/>
<dbReference type="InterPro" id="IPR004136">
    <property type="entry name" value="NMO"/>
</dbReference>
<keyword evidence="3 4" id="KW-0560">Oxidoreductase</keyword>
<evidence type="ECO:0000256" key="1">
    <source>
        <dbReference type="ARBA" id="ARBA00022630"/>
    </source>
</evidence>
<evidence type="ECO:0000256" key="2">
    <source>
        <dbReference type="ARBA" id="ARBA00022643"/>
    </source>
</evidence>
<dbReference type="PANTHER" id="PTHR32332">
    <property type="entry name" value="2-NITROPROPANE DIOXYGENASE"/>
    <property type="match status" value="1"/>
</dbReference>
<accession>A0A3B0VUP9</accession>